<feature type="domain" description="SCP" evidence="2">
    <location>
        <begin position="42"/>
        <end position="125"/>
    </location>
</feature>
<dbReference type="InterPro" id="IPR035940">
    <property type="entry name" value="CAP_sf"/>
</dbReference>
<proteinExistence type="predicted"/>
<comment type="caution">
    <text evidence="3">The sequence shown here is derived from an EMBL/GenBank/DDBJ whole genome shotgun (WGS) entry which is preliminary data.</text>
</comment>
<feature type="signal peptide" evidence="1">
    <location>
        <begin position="1"/>
        <end position="19"/>
    </location>
</feature>
<dbReference type="SUPFAM" id="SSF55797">
    <property type="entry name" value="PR-1-like"/>
    <property type="match status" value="1"/>
</dbReference>
<keyword evidence="1" id="KW-0732">Signal</keyword>
<evidence type="ECO:0000259" key="2">
    <source>
        <dbReference type="Pfam" id="PF00188"/>
    </source>
</evidence>
<evidence type="ECO:0000256" key="1">
    <source>
        <dbReference type="SAM" id="SignalP"/>
    </source>
</evidence>
<organism evidence="3 4">
    <name type="scientific">Ancylostoma ceylanicum</name>
    <dbReference type="NCBI Taxonomy" id="53326"/>
    <lineage>
        <taxon>Eukaryota</taxon>
        <taxon>Metazoa</taxon>
        <taxon>Ecdysozoa</taxon>
        <taxon>Nematoda</taxon>
        <taxon>Chromadorea</taxon>
        <taxon>Rhabditida</taxon>
        <taxon>Rhabditina</taxon>
        <taxon>Rhabditomorpha</taxon>
        <taxon>Strongyloidea</taxon>
        <taxon>Ancylostomatidae</taxon>
        <taxon>Ancylostomatinae</taxon>
        <taxon>Ancylostoma</taxon>
    </lineage>
</organism>
<name>A0A016WLJ4_9BILA</name>
<dbReference type="Gene3D" id="3.40.33.10">
    <property type="entry name" value="CAP"/>
    <property type="match status" value="1"/>
</dbReference>
<reference evidence="4" key="1">
    <citation type="journal article" date="2015" name="Nat. Genet.">
        <title>The genome and transcriptome of the zoonotic hookworm Ancylostoma ceylanicum identify infection-specific gene families.</title>
        <authorList>
            <person name="Schwarz E.M."/>
            <person name="Hu Y."/>
            <person name="Antoshechkin I."/>
            <person name="Miller M.M."/>
            <person name="Sternberg P.W."/>
            <person name="Aroian R.V."/>
        </authorList>
    </citation>
    <scope>NUCLEOTIDE SEQUENCE</scope>
    <source>
        <strain evidence="4">HY135</strain>
    </source>
</reference>
<dbReference type="Pfam" id="PF00188">
    <property type="entry name" value="CAP"/>
    <property type="match status" value="1"/>
</dbReference>
<dbReference type="InterPro" id="IPR014044">
    <property type="entry name" value="CAP_dom"/>
</dbReference>
<accession>A0A016WLJ4</accession>
<dbReference type="OrthoDB" id="10320313at2759"/>
<dbReference type="EMBL" id="JARK01000227">
    <property type="protein sequence ID" value="EYC40142.1"/>
    <property type="molecule type" value="Genomic_DNA"/>
</dbReference>
<feature type="chain" id="PRO_5001494698" description="SCP domain-containing protein" evidence="1">
    <location>
        <begin position="20"/>
        <end position="150"/>
    </location>
</feature>
<keyword evidence="4" id="KW-1185">Reference proteome</keyword>
<dbReference type="AlphaFoldDB" id="A0A016WLJ4"/>
<sequence length="150" mass="17268">MQSALAILATLVSVNVIYAAEDVIDNPEKCWVDRQFRNLFDRAHNKLRISKGLPEMVYDCEFERAASEEEKEGGYLDEKGYGKLIFERTWDRSVLTALERAFDEMKSDPNAMALMTNPKATRFGCWGRLFRVKSTGERKTRVTCAYDKKP</sequence>
<evidence type="ECO:0000313" key="4">
    <source>
        <dbReference type="Proteomes" id="UP000024635"/>
    </source>
</evidence>
<dbReference type="Proteomes" id="UP000024635">
    <property type="component" value="Unassembled WGS sequence"/>
</dbReference>
<gene>
    <name evidence="3" type="primary">Acey_s0627.g815</name>
    <name evidence="3" type="synonym">ASP-s0627.g815</name>
    <name evidence="3" type="ORF">Y032_0627g815</name>
</gene>
<protein>
    <recommendedName>
        <fullName evidence="2">SCP domain-containing protein</fullName>
    </recommendedName>
</protein>
<evidence type="ECO:0000313" key="3">
    <source>
        <dbReference type="EMBL" id="EYC40142.1"/>
    </source>
</evidence>